<organism evidence="1 2">
    <name type="scientific">Permianibacter aggregans</name>
    <dbReference type="NCBI Taxonomy" id="1510150"/>
    <lineage>
        <taxon>Bacteria</taxon>
        <taxon>Pseudomonadati</taxon>
        <taxon>Pseudomonadota</taxon>
        <taxon>Gammaproteobacteria</taxon>
        <taxon>Pseudomonadales</taxon>
        <taxon>Pseudomonadaceae</taxon>
        <taxon>Permianibacter</taxon>
    </lineage>
</organism>
<evidence type="ECO:0000313" key="2">
    <source>
        <dbReference type="Proteomes" id="UP000295375"/>
    </source>
</evidence>
<reference evidence="1 2" key="1">
    <citation type="submission" date="2019-03" db="EMBL/GenBank/DDBJ databases">
        <title>Genomic Encyclopedia of Type Strains, Phase IV (KMG-IV): sequencing the most valuable type-strain genomes for metagenomic binning, comparative biology and taxonomic classification.</title>
        <authorList>
            <person name="Goeker M."/>
        </authorList>
    </citation>
    <scope>NUCLEOTIDE SEQUENCE [LARGE SCALE GENOMIC DNA]</scope>
    <source>
        <strain evidence="1 2">DSM 103792</strain>
    </source>
</reference>
<evidence type="ECO:0000313" key="1">
    <source>
        <dbReference type="EMBL" id="TDQ46500.1"/>
    </source>
</evidence>
<dbReference type="Proteomes" id="UP000295375">
    <property type="component" value="Unassembled WGS sequence"/>
</dbReference>
<comment type="caution">
    <text evidence="1">The sequence shown here is derived from an EMBL/GenBank/DDBJ whole genome shotgun (WGS) entry which is preliminary data.</text>
</comment>
<accession>A0A4R6UHZ6</accession>
<dbReference type="AlphaFoldDB" id="A0A4R6UHZ6"/>
<protein>
    <submittedName>
        <fullName evidence="1">Uncharacterized protein</fullName>
    </submittedName>
</protein>
<dbReference type="RefSeq" id="WP_133591726.1">
    <property type="nucleotide sequence ID" value="NZ_CP037953.1"/>
</dbReference>
<dbReference type="EMBL" id="SNYM01000013">
    <property type="protein sequence ID" value="TDQ46500.1"/>
    <property type="molecule type" value="Genomic_DNA"/>
</dbReference>
<gene>
    <name evidence="1" type="ORF">EV696_11341</name>
</gene>
<name>A0A4R6UHZ6_9GAMM</name>
<sequence length="303" mass="34457">MFRRTVSSIIVVILASLVWRFFTPSQLAPSVNQKNQAYPAWVSSDEGATPDSTNGNFHVAENQFTDKAEESGDCYTSSAIVEKFEKIDVSRKAMMSFPSLPKTNRETYSSYNIKSLKKLVEQGDVYAMFELAHIYSVEYSRKRFALTSPPMRNDIDLFDVEELQSTSRELFIRAAENGLNEAVSGILLVLPSCITCNFEDQSVKDKYLEHLKWEILNKSRGITVVSAEPTDSPQPRWVFPRDFERTNSTKVKEELIVELEALLKDLNLKRKANNVAPYLLGREILDYAGVSLILNERCKSSER</sequence>
<keyword evidence="2" id="KW-1185">Reference proteome</keyword>
<proteinExistence type="predicted"/>